<dbReference type="EMBL" id="CP000082">
    <property type="protein sequence ID" value="AAZ18475.1"/>
    <property type="molecule type" value="Genomic_DNA"/>
</dbReference>
<keyword evidence="5" id="KW-1185">Reference proteome</keyword>
<dbReference type="CDD" id="cd00754">
    <property type="entry name" value="Ubl_MoaD"/>
    <property type="match status" value="1"/>
</dbReference>
<evidence type="ECO:0000256" key="1">
    <source>
        <dbReference type="ARBA" id="ARBA00022741"/>
    </source>
</evidence>
<dbReference type="GO" id="GO:0006777">
    <property type="term" value="P:Mo-molybdopterin cofactor biosynthetic process"/>
    <property type="evidence" value="ECO:0007669"/>
    <property type="project" value="InterPro"/>
</dbReference>
<gene>
    <name evidence="4" type="primary">moaD</name>
    <name evidence="4" type="ordered locus">Psyc_0615</name>
</gene>
<dbReference type="PANTHER" id="PTHR33359">
    <property type="entry name" value="MOLYBDOPTERIN SYNTHASE SULFUR CARRIER SUBUNIT"/>
    <property type="match status" value="1"/>
</dbReference>
<dbReference type="GO" id="GO:0000166">
    <property type="term" value="F:nucleotide binding"/>
    <property type="evidence" value="ECO:0007669"/>
    <property type="project" value="UniProtKB-KW"/>
</dbReference>
<dbReference type="KEGG" id="par:Psyc_0615"/>
<reference evidence="4 5" key="1">
    <citation type="journal article" date="2010" name="Appl. Environ. Microbiol.">
        <title>The genome sequence of Psychrobacter arcticus 273-4, a psychroactive Siberian permafrost bacterium, reveals mechanisms for adaptation to low-temperature growth.</title>
        <authorList>
            <person name="Ayala-del-Rio H.L."/>
            <person name="Chain P.S."/>
            <person name="Grzymski J.J."/>
            <person name="Ponder M.A."/>
            <person name="Ivanova N."/>
            <person name="Bergholz P.W."/>
            <person name="Di Bartolo G."/>
            <person name="Hauser L."/>
            <person name="Land M."/>
            <person name="Bakermans C."/>
            <person name="Rodrigues D."/>
            <person name="Klappenbach J."/>
            <person name="Zarka D."/>
            <person name="Larimer F."/>
            <person name="Richardson P."/>
            <person name="Murray A."/>
            <person name="Thomashow M."/>
            <person name="Tiedje J.M."/>
        </authorList>
    </citation>
    <scope>NUCLEOTIDE SEQUENCE [LARGE SCALE GENOMIC DNA]</scope>
    <source>
        <strain evidence="5">DSM 17307 / VKM B-2377 / 273-4</strain>
    </source>
</reference>
<dbReference type="AlphaFoldDB" id="Q4FU33"/>
<comment type="similarity">
    <text evidence="2">Belongs to the MoaD family.</text>
</comment>
<evidence type="ECO:0000256" key="2">
    <source>
        <dbReference type="ARBA" id="ARBA00024200"/>
    </source>
</evidence>
<accession>Q4FU33</accession>
<proteinExistence type="inferred from homology"/>
<dbReference type="Proteomes" id="UP000000546">
    <property type="component" value="Chromosome"/>
</dbReference>
<dbReference type="InterPro" id="IPR003749">
    <property type="entry name" value="ThiS/MoaD-like"/>
</dbReference>
<organism evidence="4 5">
    <name type="scientific">Psychrobacter arcticus (strain DSM 17307 / VKM B-2377 / 273-4)</name>
    <dbReference type="NCBI Taxonomy" id="259536"/>
    <lineage>
        <taxon>Bacteria</taxon>
        <taxon>Pseudomonadati</taxon>
        <taxon>Pseudomonadota</taxon>
        <taxon>Gammaproteobacteria</taxon>
        <taxon>Moraxellales</taxon>
        <taxon>Moraxellaceae</taxon>
        <taxon>Psychrobacter</taxon>
    </lineage>
</organism>
<dbReference type="Gene3D" id="3.10.20.30">
    <property type="match status" value="1"/>
</dbReference>
<dbReference type="OrthoDB" id="9801945at2"/>
<dbReference type="RefSeq" id="WP_011279904.1">
    <property type="nucleotide sequence ID" value="NC_007204.1"/>
</dbReference>
<protein>
    <recommendedName>
        <fullName evidence="3">Molybdopterin synthase sulfur carrier subunit</fullName>
    </recommendedName>
</protein>
<dbReference type="eggNOG" id="COG1977">
    <property type="taxonomic scope" value="Bacteria"/>
</dbReference>
<dbReference type="STRING" id="259536.Psyc_0615"/>
<dbReference type="GO" id="GO:1990133">
    <property type="term" value="C:molybdopterin adenylyltransferase complex"/>
    <property type="evidence" value="ECO:0007669"/>
    <property type="project" value="TreeGrafter"/>
</dbReference>
<dbReference type="SUPFAM" id="SSF54285">
    <property type="entry name" value="MoaD/ThiS"/>
    <property type="match status" value="1"/>
</dbReference>
<sequence length="87" mass="9833">MSITDATMDINILYFAGLADEAKCHEEKVTVRQSLSLTGLYEHLSQKHRFSRPQSQLRVAVNDYFVKWNEAIYDGDNVVFILPVAGG</sequence>
<evidence type="ECO:0000256" key="3">
    <source>
        <dbReference type="ARBA" id="ARBA00024247"/>
    </source>
</evidence>
<name>Q4FU33_PSYA2</name>
<dbReference type="InterPro" id="IPR012675">
    <property type="entry name" value="Beta-grasp_dom_sf"/>
</dbReference>
<evidence type="ECO:0000313" key="4">
    <source>
        <dbReference type="EMBL" id="AAZ18475.1"/>
    </source>
</evidence>
<dbReference type="InterPro" id="IPR044672">
    <property type="entry name" value="MOCS2A"/>
</dbReference>
<dbReference type="PANTHER" id="PTHR33359:SF1">
    <property type="entry name" value="MOLYBDOPTERIN SYNTHASE SULFUR CARRIER SUBUNIT"/>
    <property type="match status" value="1"/>
</dbReference>
<dbReference type="HOGENOM" id="CLU_114601_4_1_6"/>
<keyword evidence="1" id="KW-0547">Nucleotide-binding</keyword>
<evidence type="ECO:0000313" key="5">
    <source>
        <dbReference type="Proteomes" id="UP000000546"/>
    </source>
</evidence>
<dbReference type="InterPro" id="IPR016155">
    <property type="entry name" value="Mopterin_synth/thiamin_S_b"/>
</dbReference>
<dbReference type="Pfam" id="PF02597">
    <property type="entry name" value="ThiS"/>
    <property type="match status" value="1"/>
</dbReference>